<keyword evidence="3" id="KW-1185">Reference proteome</keyword>
<proteinExistence type="predicted"/>
<evidence type="ECO:0000256" key="1">
    <source>
        <dbReference type="SAM" id="Phobius"/>
    </source>
</evidence>
<keyword evidence="1" id="KW-1133">Transmembrane helix</keyword>
<feature type="transmembrane region" description="Helical" evidence="1">
    <location>
        <begin position="70"/>
        <end position="90"/>
    </location>
</feature>
<organism evidence="2 3">
    <name type="scientific">Pseudovibrio exalbescens</name>
    <dbReference type="NCBI Taxonomy" id="197461"/>
    <lineage>
        <taxon>Bacteria</taxon>
        <taxon>Pseudomonadati</taxon>
        <taxon>Pseudomonadota</taxon>
        <taxon>Alphaproteobacteria</taxon>
        <taxon>Hyphomicrobiales</taxon>
        <taxon>Stappiaceae</taxon>
        <taxon>Pseudovibrio</taxon>
    </lineage>
</organism>
<keyword evidence="1" id="KW-0812">Transmembrane</keyword>
<dbReference type="EMBL" id="LVVZ01000025">
    <property type="protein sequence ID" value="OKL42904.1"/>
    <property type="molecule type" value="Genomic_DNA"/>
</dbReference>
<gene>
    <name evidence="2" type="ORF">A3843_16230</name>
</gene>
<dbReference type="Proteomes" id="UP000185783">
    <property type="component" value="Unassembled WGS sequence"/>
</dbReference>
<evidence type="ECO:0000313" key="3">
    <source>
        <dbReference type="Proteomes" id="UP000185783"/>
    </source>
</evidence>
<evidence type="ECO:0000313" key="2">
    <source>
        <dbReference type="EMBL" id="OKL42904.1"/>
    </source>
</evidence>
<feature type="transmembrane region" description="Helical" evidence="1">
    <location>
        <begin position="12"/>
        <end position="36"/>
    </location>
</feature>
<dbReference type="AlphaFoldDB" id="A0A1U7JDY6"/>
<protein>
    <submittedName>
        <fullName evidence="2">Uncharacterized protein</fullName>
    </submittedName>
</protein>
<feature type="transmembrane region" description="Helical" evidence="1">
    <location>
        <begin position="161"/>
        <end position="185"/>
    </location>
</feature>
<reference evidence="2 3" key="1">
    <citation type="submission" date="2016-03" db="EMBL/GenBank/DDBJ databases">
        <title>Genome sequence of Nesiotobacter sp. nov., a moderately halophilic alphaproteobacterium isolated from the Yellow Sea, China.</title>
        <authorList>
            <person name="Zhang G."/>
            <person name="Zhang R."/>
        </authorList>
    </citation>
    <scope>NUCLEOTIDE SEQUENCE [LARGE SCALE GENOMIC DNA]</scope>
    <source>
        <strain evidence="2 3">WB1-6</strain>
    </source>
</reference>
<feature type="transmembrane region" description="Helical" evidence="1">
    <location>
        <begin position="110"/>
        <end position="134"/>
    </location>
</feature>
<dbReference type="STRING" id="197461.A3843_16230"/>
<keyword evidence="1" id="KW-0472">Membrane</keyword>
<name>A0A1U7JDY6_9HYPH</name>
<accession>A0A1U7JDY6</accession>
<comment type="caution">
    <text evidence="2">The sequence shown here is derived from an EMBL/GenBank/DDBJ whole genome shotgun (WGS) entry which is preliminary data.</text>
</comment>
<sequence length="193" mass="20452">MQPPPMPGGAPIAEIAALVGTGCLKGCMLVLLFGTYSETMGMMSNVYLCDLPGAGGIFCGIDDEMTVSHLLAFLLAVFSIAVPMAIWSEVISRGIYRDPKAWLADPTNKIYAILALGVYGLVFALETVNLYTLIARQSVGGPFQTTDTNPMMEFLANNQGLGVFVAALVAIVNTVLGLLAVRAAYSLKTKLAR</sequence>